<dbReference type="InterPro" id="IPR034080">
    <property type="entry name" value="Protease_P7-like_dom"/>
</dbReference>
<dbReference type="InterPro" id="IPR051048">
    <property type="entry name" value="Peptidase_S8/S53_subtilisin"/>
</dbReference>
<evidence type="ECO:0000256" key="7">
    <source>
        <dbReference type="SAM" id="SignalP"/>
    </source>
</evidence>
<evidence type="ECO:0000256" key="2">
    <source>
        <dbReference type="ARBA" id="ARBA00022670"/>
    </source>
</evidence>
<keyword evidence="3 5" id="KW-0378">Hydrolase</keyword>
<dbReference type="InterPro" id="IPR000209">
    <property type="entry name" value="Peptidase_S8/S53_dom"/>
</dbReference>
<reference evidence="9" key="1">
    <citation type="submission" date="2021-08" db="EMBL/GenBank/DDBJ databases">
        <title>Flavobacterium sp. strain CC-SYL302.</title>
        <authorList>
            <person name="Lin S.-Y."/>
            <person name="Lee T.-H."/>
            <person name="Young C.-C."/>
        </authorList>
    </citation>
    <scope>NUCLEOTIDE SEQUENCE</scope>
    <source>
        <strain evidence="9">CC-SYL302</strain>
    </source>
</reference>
<keyword evidence="10" id="KW-1185">Reference proteome</keyword>
<feature type="active site" description="Charge relay system" evidence="5">
    <location>
        <position position="286"/>
    </location>
</feature>
<gene>
    <name evidence="9" type="ORF">K5I29_11135</name>
</gene>
<dbReference type="SUPFAM" id="SSF52743">
    <property type="entry name" value="Subtilisin-like"/>
    <property type="match status" value="1"/>
</dbReference>
<evidence type="ECO:0000313" key="9">
    <source>
        <dbReference type="EMBL" id="UYW01034.1"/>
    </source>
</evidence>
<dbReference type="PROSITE" id="PS00136">
    <property type="entry name" value="SUBTILASE_ASP"/>
    <property type="match status" value="1"/>
</dbReference>
<dbReference type="InterPro" id="IPR017308">
    <property type="entry name" value="Pept_S8_subtilisin_bacteroid"/>
</dbReference>
<organism evidence="9 10">
    <name type="scientific">Flavobacterium agricola</name>
    <dbReference type="NCBI Taxonomy" id="2870839"/>
    <lineage>
        <taxon>Bacteria</taxon>
        <taxon>Pseudomonadati</taxon>
        <taxon>Bacteroidota</taxon>
        <taxon>Flavobacteriia</taxon>
        <taxon>Flavobacteriales</taxon>
        <taxon>Flavobacteriaceae</taxon>
        <taxon>Flavobacterium</taxon>
    </lineage>
</organism>
<evidence type="ECO:0000259" key="8">
    <source>
        <dbReference type="Pfam" id="PF00082"/>
    </source>
</evidence>
<proteinExistence type="inferred from homology"/>
<evidence type="ECO:0000256" key="1">
    <source>
        <dbReference type="ARBA" id="ARBA00011073"/>
    </source>
</evidence>
<dbReference type="Pfam" id="PF00082">
    <property type="entry name" value="Peptidase_S8"/>
    <property type="match status" value="1"/>
</dbReference>
<dbReference type="InterPro" id="IPR023828">
    <property type="entry name" value="Peptidase_S8_Ser-AS"/>
</dbReference>
<dbReference type="InterPro" id="IPR036852">
    <property type="entry name" value="Peptidase_S8/S53_dom_sf"/>
</dbReference>
<evidence type="ECO:0000256" key="3">
    <source>
        <dbReference type="ARBA" id="ARBA00022801"/>
    </source>
</evidence>
<evidence type="ECO:0000256" key="4">
    <source>
        <dbReference type="ARBA" id="ARBA00022825"/>
    </source>
</evidence>
<dbReference type="Proteomes" id="UP001163328">
    <property type="component" value="Chromosome"/>
</dbReference>
<feature type="signal peptide" evidence="7">
    <location>
        <begin position="1"/>
        <end position="24"/>
    </location>
</feature>
<keyword evidence="2 5" id="KW-0645">Protease</keyword>
<dbReference type="InterPro" id="IPR015500">
    <property type="entry name" value="Peptidase_S8_subtilisin-rel"/>
</dbReference>
<dbReference type="PROSITE" id="PS51257">
    <property type="entry name" value="PROKAR_LIPOPROTEIN"/>
    <property type="match status" value="1"/>
</dbReference>
<keyword evidence="4 5" id="KW-0720">Serine protease</keyword>
<dbReference type="RefSeq" id="WP_264433374.1">
    <property type="nucleotide sequence ID" value="NZ_CP081495.1"/>
</dbReference>
<dbReference type="EMBL" id="CP081495">
    <property type="protein sequence ID" value="UYW01034.1"/>
    <property type="molecule type" value="Genomic_DNA"/>
</dbReference>
<dbReference type="Gene3D" id="3.40.50.200">
    <property type="entry name" value="Peptidase S8/S53 domain"/>
    <property type="match status" value="2"/>
</dbReference>
<dbReference type="PANTHER" id="PTHR43399:SF4">
    <property type="entry name" value="CELL WALL-ASSOCIATED PROTEASE"/>
    <property type="match status" value="1"/>
</dbReference>
<keyword evidence="7" id="KW-0732">Signal</keyword>
<dbReference type="PRINTS" id="PR00723">
    <property type="entry name" value="SUBTILISIN"/>
</dbReference>
<feature type="active site" description="Charge relay system" evidence="5">
    <location>
        <position position="89"/>
    </location>
</feature>
<feature type="domain" description="Peptidase S8/S53" evidence="8">
    <location>
        <begin position="82"/>
        <end position="490"/>
    </location>
</feature>
<feature type="chain" id="PRO_5045504617" evidence="7">
    <location>
        <begin position="25"/>
        <end position="535"/>
    </location>
</feature>
<comment type="similarity">
    <text evidence="1 5 6">Belongs to the peptidase S8 family.</text>
</comment>
<name>A0ABY6LXR8_9FLAO</name>
<evidence type="ECO:0000256" key="5">
    <source>
        <dbReference type="PROSITE-ProRule" id="PRU01240"/>
    </source>
</evidence>
<accession>A0ABY6LXR8</accession>
<protein>
    <submittedName>
        <fullName evidence="9">S8 family peptidase</fullName>
    </submittedName>
</protein>
<dbReference type="CDD" id="cd07483">
    <property type="entry name" value="Peptidases_S8_Subtilisin_Novo-like"/>
    <property type="match status" value="1"/>
</dbReference>
<dbReference type="PANTHER" id="PTHR43399">
    <property type="entry name" value="SUBTILISIN-RELATED"/>
    <property type="match status" value="1"/>
</dbReference>
<evidence type="ECO:0000256" key="6">
    <source>
        <dbReference type="RuleBase" id="RU003355"/>
    </source>
</evidence>
<dbReference type="InterPro" id="IPR023827">
    <property type="entry name" value="Peptidase_S8_Asp-AS"/>
</dbReference>
<dbReference type="PROSITE" id="PS51892">
    <property type="entry name" value="SUBTILASE"/>
    <property type="match status" value="1"/>
</dbReference>
<evidence type="ECO:0000313" key="10">
    <source>
        <dbReference type="Proteomes" id="UP001163328"/>
    </source>
</evidence>
<sequence length="535" mass="58273">MRTTKPFYICAALSLALASCTTTSKLPTTYVDKYDKVPLKNAPLAENDLKRWSHLDLVKDTVPGMSVDRAYAELLVNKKPTEVIVAIVDSGIDINHEDLKPAIWVNPNETANGNDDDNNGYIDDINGWNFLGDSDAENMEYVRIIKKGNTADPEYQRAVIELEADVAEAKGSLERINVFQSFIDVVEKATGKTEDITLEDIQKIEVTDELSTQAKNTFTRILAEVPYNEFKGQITGAKNHYETQLNSHLNVAFDGRTPVGDNPDDITDTNYGNNNVIGPVIASAKHGTHVAGIVAQTRGNELGGDGVANGNVKIMALRAVPDGDEYDKDIALAIRYAADNGAKVLNGSFGKYYSPNKEWVQDALKYAEEKDVLVLFAAGNDSKDLDVVNKYPSDSYDGAAETLSNVMIIGALNPSYGENMVAGFSNYGANNVDIFAPGAKIYATTPENNYEYLQGTSMASPNAAGVAAVIRSYYPNLTAAEVKQILMDSGITLTQDVRYGENKDKKPFNELSKSGKIINLYNAVILAEKVSNAKK</sequence>
<feature type="active site" description="Charge relay system" evidence="5">
    <location>
        <position position="457"/>
    </location>
</feature>
<dbReference type="PROSITE" id="PS00138">
    <property type="entry name" value="SUBTILASE_SER"/>
    <property type="match status" value="1"/>
</dbReference>
<dbReference type="PIRSF" id="PIRSF037892">
    <property type="entry name" value="Subtilisin_rel_SRU_0565"/>
    <property type="match status" value="1"/>
</dbReference>